<evidence type="ECO:0000256" key="1">
    <source>
        <dbReference type="SAM" id="MobiDB-lite"/>
    </source>
</evidence>
<accession>A0ABX3TU06</accession>
<dbReference type="Proteomes" id="UP000192722">
    <property type="component" value="Unassembled WGS sequence"/>
</dbReference>
<sequence>MDNRRKVTFYLNPDKNVADKRVCDYLEGVPLKQRGEFSRNALFAGYLIAQMDERIIKAVNLLASENSNFTDMLKIIQDVVPNFESNALHVSRVGRNETSNMLENTPGTGQQHSLTKQDISTSEDVTRKNAKKLF</sequence>
<dbReference type="InterPro" id="IPR038307">
    <property type="entry name" value="StbB_sf"/>
</dbReference>
<dbReference type="InterPro" id="IPR019720">
    <property type="entry name" value="Plasmid_stability_protein_StbB"/>
</dbReference>
<dbReference type="RefSeq" id="WP_084984564.1">
    <property type="nucleotide sequence ID" value="NZ_CBCSCF010000021.1"/>
</dbReference>
<name>A0ABX3TU06_9GAMM</name>
<evidence type="ECO:0000313" key="2">
    <source>
        <dbReference type="EMBL" id="ORJ18672.1"/>
    </source>
</evidence>
<comment type="caution">
    <text evidence="2">The sequence shown here is derived from an EMBL/GenBank/DDBJ whole genome shotgun (WGS) entry which is preliminary data.</text>
</comment>
<gene>
    <name evidence="2" type="ORF">BS639_24010</name>
</gene>
<dbReference type="Pfam" id="PF10784">
    <property type="entry name" value="Plasmid_stab_B"/>
    <property type="match status" value="1"/>
</dbReference>
<reference evidence="2 3" key="1">
    <citation type="journal article" date="2017" name="Int. J. Syst. Evol. Microbiol.">
        <title>Rouxiella badensis sp. nov. and Rouxiella silvae sp. nov. isolated from peat bog soil in Germany and emendation of the genus description.</title>
        <authorList>
            <person name="Le Fleche-Mateos A."/>
            <person name="Kugler J.H."/>
            <person name="Hansen S.H."/>
            <person name="Syldatk C."/>
            <person name="Hausmann R."/>
            <person name="Lomprez F."/>
            <person name="Vandenbogaert M."/>
            <person name="Manuguerra J.C."/>
            <person name="Grimont P.A."/>
        </authorList>
    </citation>
    <scope>NUCLEOTIDE SEQUENCE [LARGE SCALE GENOMIC DNA]</scope>
    <source>
        <strain evidence="2 3">213</strain>
    </source>
</reference>
<dbReference type="EMBL" id="MRWD01000099">
    <property type="protein sequence ID" value="ORJ18672.1"/>
    <property type="molecule type" value="Genomic_DNA"/>
</dbReference>
<dbReference type="Gene3D" id="6.10.290.20">
    <property type="match status" value="1"/>
</dbReference>
<feature type="region of interest" description="Disordered" evidence="1">
    <location>
        <begin position="97"/>
        <end position="122"/>
    </location>
</feature>
<evidence type="ECO:0000313" key="3">
    <source>
        <dbReference type="Proteomes" id="UP000192722"/>
    </source>
</evidence>
<evidence type="ECO:0008006" key="4">
    <source>
        <dbReference type="Google" id="ProtNLM"/>
    </source>
</evidence>
<proteinExistence type="predicted"/>
<keyword evidence="3" id="KW-1185">Reference proteome</keyword>
<organism evidence="2 3">
    <name type="scientific">Rouxiella silvae</name>
    <dbReference type="NCBI Taxonomy" id="1646373"/>
    <lineage>
        <taxon>Bacteria</taxon>
        <taxon>Pseudomonadati</taxon>
        <taxon>Pseudomonadota</taxon>
        <taxon>Gammaproteobacteria</taxon>
        <taxon>Enterobacterales</taxon>
        <taxon>Yersiniaceae</taxon>
        <taxon>Rouxiella</taxon>
    </lineage>
</organism>
<protein>
    <recommendedName>
        <fullName evidence="4">Plasmid stability protein</fullName>
    </recommendedName>
</protein>